<dbReference type="Proteomes" id="UP000188268">
    <property type="component" value="Unassembled WGS sequence"/>
</dbReference>
<evidence type="ECO:0000256" key="2">
    <source>
        <dbReference type="SAM" id="MobiDB-lite"/>
    </source>
</evidence>
<dbReference type="Pfam" id="PF03732">
    <property type="entry name" value="Retrotrans_gag"/>
    <property type="match status" value="1"/>
</dbReference>
<keyword evidence="1" id="KW-0645">Protease</keyword>
<dbReference type="CDD" id="cd09272">
    <property type="entry name" value="RNase_HI_RT_Ty1"/>
    <property type="match status" value="1"/>
</dbReference>
<evidence type="ECO:0008006" key="11">
    <source>
        <dbReference type="Google" id="ProtNLM"/>
    </source>
</evidence>
<evidence type="ECO:0000313" key="10">
    <source>
        <dbReference type="Proteomes" id="UP000188268"/>
    </source>
</evidence>
<keyword evidence="10" id="KW-1185">Reference proteome</keyword>
<evidence type="ECO:0000256" key="1">
    <source>
        <dbReference type="ARBA" id="ARBA00022750"/>
    </source>
</evidence>
<gene>
    <name evidence="9" type="ORF">CCACVL1_29395</name>
</gene>
<feature type="region of interest" description="Disordered" evidence="2">
    <location>
        <begin position="1583"/>
        <end position="1675"/>
    </location>
</feature>
<evidence type="ECO:0000259" key="8">
    <source>
        <dbReference type="Pfam" id="PF25597"/>
    </source>
</evidence>
<evidence type="ECO:0000259" key="4">
    <source>
        <dbReference type="Pfam" id="PF07727"/>
    </source>
</evidence>
<dbReference type="Pfam" id="PF22936">
    <property type="entry name" value="Pol_BBD"/>
    <property type="match status" value="1"/>
</dbReference>
<dbReference type="Pfam" id="PF07727">
    <property type="entry name" value="RVT_2"/>
    <property type="match status" value="2"/>
</dbReference>
<feature type="domain" description="GAG-pre-integrase" evidence="5">
    <location>
        <begin position="495"/>
        <end position="564"/>
    </location>
</feature>
<dbReference type="OrthoDB" id="1617351at2759"/>
<feature type="domain" description="Retroviral polymerase SH3-like" evidence="8">
    <location>
        <begin position="1499"/>
        <end position="1561"/>
    </location>
</feature>
<feature type="domain" description="Retrovirus-related Pol polyprotein from transposon TNT 1-94-like beta-barrel" evidence="7">
    <location>
        <begin position="390"/>
        <end position="463"/>
    </location>
</feature>
<feature type="region of interest" description="Disordered" evidence="2">
    <location>
        <begin position="1"/>
        <end position="20"/>
    </location>
</feature>
<dbReference type="InterPro" id="IPR029472">
    <property type="entry name" value="Copia-like_N"/>
</dbReference>
<dbReference type="EMBL" id="AWWV01015617">
    <property type="protein sequence ID" value="OMO52057.1"/>
    <property type="molecule type" value="Genomic_DNA"/>
</dbReference>
<protein>
    <recommendedName>
        <fullName evidence="11">Reverse transcriptase, RNA-dependent DNA polymerase</fullName>
    </recommendedName>
</protein>
<dbReference type="InterPro" id="IPR005162">
    <property type="entry name" value="Retrotrans_gag_dom"/>
</dbReference>
<keyword evidence="1" id="KW-0064">Aspartyl protease</keyword>
<dbReference type="SUPFAM" id="SSF56672">
    <property type="entry name" value="DNA/RNA polymerases"/>
    <property type="match status" value="1"/>
</dbReference>
<evidence type="ECO:0000259" key="5">
    <source>
        <dbReference type="Pfam" id="PF13976"/>
    </source>
</evidence>
<keyword evidence="1" id="KW-0378">Hydrolase</keyword>
<dbReference type="PANTHER" id="PTHR37610">
    <property type="entry name" value="CCHC-TYPE DOMAIN-CONTAINING PROTEIN"/>
    <property type="match status" value="1"/>
</dbReference>
<feature type="compositionally biased region" description="Polar residues" evidence="2">
    <location>
        <begin position="1599"/>
        <end position="1627"/>
    </location>
</feature>
<dbReference type="SUPFAM" id="SSF53098">
    <property type="entry name" value="Ribonuclease H-like"/>
    <property type="match status" value="1"/>
</dbReference>
<sequence>MANAWLSGSSSSRPEENPASPYYLHSNESPTLVLVSSVLTGNNYHQWNRAMTMALLSKNKLQFVDGSIIAPELTDSTFAAWKRCNNMVISWILNSVSSQITQSILWIDSAFEIWGDLRSRFAQNNYFRVCDLQLELFNLQQGTMSVQEYFTRMKILWDELLILKPLPVCSCSTPCSCNPFKKFRDYYDNDHVLVFLKRLNDSFDTVKSQVLMMDPLPSINKVFSLVIQQEKKIMPIVPAPETAAMAVKSQGFVKKFANNSKRPLCTFCGKEGHTVDKCYKKHGYTTGVKNNFKKSSAHCVESLDVPAYLSNPQSNLQSVDSGSNDTFRFTKDQYDNLLSMIQGLASQQHHVNAVQTQSGPAFGVSGNILLLDPHISLNVFNNSYNKSHEWVIDTGATDHIACNIHSFVDSHVVKDSYVSLPNKTRVRVTHIGTVKLSESLFLYNVLHVPEFTFNLISVGKLTSDINCCCITLSNICLIQDIPRWRMIGTARKIHGLYKINADDITHATSSTDVSVSFVSKDVSSTADSSLWHRRLGHIPYPRLKLLFPNSTFVEPCDVCHMSKQKRLPFPVSYSVSSSVFDLLHIDIWGDNDTIFDISEVIMQPTNEPHPVSRTISNPETQATEPVVEDLSLVHHNLATSNHQLDLHDTSENSNIASNTETSLTKPVSANHQMLRRSTRKRTKPSHLANFKCLAPTRTSPHTLDKVFSYDQLSSQHLAFAASLDQTQEPKTYKEAAMSNDWQLAMKSEIKALEANNTWKVVDLPPGKTAIGCKWVFKVKRKADGSVERYKARLVAKGYTQQEGVDYMDTFSPVAKMTTVRTLLTVAAAKNWFLHQCDVNNAFLHGNLDEEVYMKLPEGYSHEKGKVCRLQKSLYGLKQASRQWNAKLTATLLQFGFQQSSADHTLFTKTTGEIFMALLVYVDDIVLACNTRSKKGINLCQKKYTLDLLKDADFLECKPCPTPILPETRLSKEGGTLLTDSTQYKKLVGKLQYLTTTRPDLSFVVQQLAQFLDSPTDIHLAAIHRVLRYLKGTLGQGLFFPANNDLKLQAFSDSDWGTCIDTRRSVTGYCVLLGGSLIAWKGKKQNTISRSSSEAEYRALATTTSRSAWEKLVASFAAGSKPQIRQLRSALLKIEHKNDSITVYMRRSKSYFDQLAALNSPIDEELLVDAVLGGLGDMYRPFTRALEARLEPIKFENLYGLLLDEEAQLGADQTAVQITPTAYYGTPDLENPGIHNEYTGNDSVTIGNGKTLPISNIGSSTFSIDNHSFHLNDILHVPSASNNLLFVNSFTKHNNVSLELFPHHFDVKDIPMRQASLRTCRQALNASSISFQSSNSSHLCHAYSVSKAKKLAFLESLFQNKQPLELVCSDVWGPSPINSVDGFRYYVLFFDHFSKYSWQTGVESTSLNHISSPKWHNPTQLMSVHTRTKWMCRKKTQACSGNRSCTSKSCLNPIKILVFAFDAAIYIINRLSTPKLKHKSPYEILFHEQTKYDSLRTFGCLCYPWLRPYAAHKLAPRSTRCVFLGYSKLHKGYRCLDFSSGKIYITHHVIFDEHVFPFKVNSEPVAPPATSTTNHLPLALSRVENNPISTPQPSTIPTQAEPNITDSPSQNTTPSSQELPDATSNQSTPPSPKSPGLSLIVDLVKTNQQPPPQPAKQSTHPMLTRSQTGKINPKTKYSLHATSNYVEPTTVSQAMKILEWRQAMTNEYKALLQNGTWELVPRNLAQNIVGNKWVFRIKRKKDGSVDRMKAWLVAKGFHQRPGIDYHETFSPVIKPQTIRLILSLAVQHNWIIKQLDVSNAFLHGKLKGKLL</sequence>
<feature type="compositionally biased region" description="Low complexity" evidence="2">
    <location>
        <begin position="1586"/>
        <end position="1598"/>
    </location>
</feature>
<dbReference type="InterPro" id="IPR043502">
    <property type="entry name" value="DNA/RNA_pol_sf"/>
</dbReference>
<proteinExistence type="predicted"/>
<dbReference type="InterPro" id="IPR012337">
    <property type="entry name" value="RNaseH-like_sf"/>
</dbReference>
<reference evidence="9 10" key="1">
    <citation type="submission" date="2013-09" db="EMBL/GenBank/DDBJ databases">
        <title>Corchorus capsularis genome sequencing.</title>
        <authorList>
            <person name="Alam M."/>
            <person name="Haque M.S."/>
            <person name="Islam M.S."/>
            <person name="Emdad E.M."/>
            <person name="Islam M.M."/>
            <person name="Ahmed B."/>
            <person name="Halim A."/>
            <person name="Hossen Q.M.M."/>
            <person name="Hossain M.Z."/>
            <person name="Ahmed R."/>
            <person name="Khan M.M."/>
            <person name="Islam R."/>
            <person name="Rashid M.M."/>
            <person name="Khan S.A."/>
            <person name="Rahman M.S."/>
            <person name="Alam M."/>
        </authorList>
    </citation>
    <scope>NUCLEOTIDE SEQUENCE [LARGE SCALE GENOMIC DNA]</scope>
    <source>
        <strain evidence="10">cv. CVL-1</strain>
        <tissue evidence="9">Whole seedling</tissue>
    </source>
</reference>
<feature type="domain" description="Reverse transcriptase Ty1/copia-type" evidence="4">
    <location>
        <begin position="755"/>
        <end position="929"/>
    </location>
</feature>
<dbReference type="InterPro" id="IPR025724">
    <property type="entry name" value="GAG-pre-integrase_dom"/>
</dbReference>
<comment type="caution">
    <text evidence="9">The sequence shown here is derived from an EMBL/GenBank/DDBJ whole genome shotgun (WGS) entry which is preliminary data.</text>
</comment>
<evidence type="ECO:0000259" key="7">
    <source>
        <dbReference type="Pfam" id="PF22936"/>
    </source>
</evidence>
<dbReference type="InterPro" id="IPR057670">
    <property type="entry name" value="SH3_retrovirus"/>
</dbReference>
<dbReference type="Pfam" id="PF25597">
    <property type="entry name" value="SH3_retrovirus"/>
    <property type="match status" value="1"/>
</dbReference>
<dbReference type="InterPro" id="IPR013103">
    <property type="entry name" value="RVT_2"/>
</dbReference>
<evidence type="ECO:0000259" key="3">
    <source>
        <dbReference type="Pfam" id="PF03732"/>
    </source>
</evidence>
<accession>A0A1R3G1W7</accession>
<feature type="compositionally biased region" description="Polar residues" evidence="2">
    <location>
        <begin position="1654"/>
        <end position="1669"/>
    </location>
</feature>
<evidence type="ECO:0000313" key="9">
    <source>
        <dbReference type="EMBL" id="OMO52057.1"/>
    </source>
</evidence>
<feature type="domain" description="Retrotransposon Copia-like N-terminal" evidence="6">
    <location>
        <begin position="25"/>
        <end position="72"/>
    </location>
</feature>
<dbReference type="Pfam" id="PF14244">
    <property type="entry name" value="Retrotran_gag_3"/>
    <property type="match status" value="1"/>
</dbReference>
<dbReference type="InterPro" id="IPR054722">
    <property type="entry name" value="PolX-like_BBD"/>
</dbReference>
<feature type="compositionally biased region" description="Polar residues" evidence="2">
    <location>
        <begin position="1"/>
        <end position="12"/>
    </location>
</feature>
<name>A0A1R3G1W7_COCAP</name>
<dbReference type="Pfam" id="PF14223">
    <property type="entry name" value="Retrotran_gag_2"/>
    <property type="match status" value="1"/>
</dbReference>
<dbReference type="Gramene" id="OMO52057">
    <property type="protein sequence ID" value="OMO52057"/>
    <property type="gene ID" value="CCACVL1_29395"/>
</dbReference>
<dbReference type="PANTHER" id="PTHR37610:SF55">
    <property type="entry name" value="RETROTRANSPOSON COPIA-LIKE N-TERMINAL DOMAIN-CONTAINING PROTEIN"/>
    <property type="match status" value="1"/>
</dbReference>
<evidence type="ECO:0000259" key="6">
    <source>
        <dbReference type="Pfam" id="PF14244"/>
    </source>
</evidence>
<feature type="domain" description="Retrotransposon gag" evidence="3">
    <location>
        <begin position="90"/>
        <end position="160"/>
    </location>
</feature>
<feature type="domain" description="Reverse transcriptase Ty1/copia-type" evidence="4">
    <location>
        <begin position="1713"/>
        <end position="1807"/>
    </location>
</feature>
<dbReference type="GO" id="GO:0004190">
    <property type="term" value="F:aspartic-type endopeptidase activity"/>
    <property type="evidence" value="ECO:0007669"/>
    <property type="project" value="UniProtKB-KW"/>
</dbReference>
<dbReference type="Pfam" id="PF13976">
    <property type="entry name" value="gag_pre-integrs"/>
    <property type="match status" value="1"/>
</dbReference>
<organism evidence="9 10">
    <name type="scientific">Corchorus capsularis</name>
    <name type="common">Jute</name>
    <dbReference type="NCBI Taxonomy" id="210143"/>
    <lineage>
        <taxon>Eukaryota</taxon>
        <taxon>Viridiplantae</taxon>
        <taxon>Streptophyta</taxon>
        <taxon>Embryophyta</taxon>
        <taxon>Tracheophyta</taxon>
        <taxon>Spermatophyta</taxon>
        <taxon>Magnoliopsida</taxon>
        <taxon>eudicotyledons</taxon>
        <taxon>Gunneridae</taxon>
        <taxon>Pentapetalae</taxon>
        <taxon>rosids</taxon>
        <taxon>malvids</taxon>
        <taxon>Malvales</taxon>
        <taxon>Malvaceae</taxon>
        <taxon>Grewioideae</taxon>
        <taxon>Apeibeae</taxon>
        <taxon>Corchorus</taxon>
    </lineage>
</organism>